<protein>
    <submittedName>
        <fullName evidence="1">DUF4265 domain-containing protein</fullName>
    </submittedName>
</protein>
<evidence type="ECO:0000313" key="1">
    <source>
        <dbReference type="EMBL" id="QHJ01045.1"/>
    </source>
</evidence>
<proteinExistence type="predicted"/>
<name>A0A857JAL2_9BURK</name>
<evidence type="ECO:0000313" key="2">
    <source>
        <dbReference type="Proteomes" id="UP000464787"/>
    </source>
</evidence>
<gene>
    <name evidence="1" type="ORF">GT347_25500</name>
</gene>
<organism evidence="1 2">
    <name type="scientific">Xylophilus rhododendri</name>
    <dbReference type="NCBI Taxonomy" id="2697032"/>
    <lineage>
        <taxon>Bacteria</taxon>
        <taxon>Pseudomonadati</taxon>
        <taxon>Pseudomonadota</taxon>
        <taxon>Betaproteobacteria</taxon>
        <taxon>Burkholderiales</taxon>
        <taxon>Xylophilus</taxon>
    </lineage>
</organism>
<dbReference type="EMBL" id="CP047650">
    <property type="protein sequence ID" value="QHJ01045.1"/>
    <property type="molecule type" value="Genomic_DNA"/>
</dbReference>
<dbReference type="KEGG" id="xyk:GT347_25500"/>
<dbReference type="Proteomes" id="UP000464787">
    <property type="component" value="Chromosome"/>
</dbReference>
<dbReference type="Pfam" id="PF14085">
    <property type="entry name" value="DUF4265"/>
    <property type="match status" value="1"/>
</dbReference>
<dbReference type="AlphaFoldDB" id="A0A857JAL2"/>
<keyword evidence="2" id="KW-1185">Reference proteome</keyword>
<accession>A0A857JAL2</accession>
<reference evidence="1 2" key="1">
    <citation type="submission" date="2020-01" db="EMBL/GenBank/DDBJ databases">
        <title>Genome sequencing of strain KACC 21265.</title>
        <authorList>
            <person name="Heo J."/>
            <person name="Kim S.-J."/>
            <person name="Kim J.-S."/>
            <person name="Hong S.-B."/>
            <person name="Kwon S.-W."/>
        </authorList>
    </citation>
    <scope>NUCLEOTIDE SEQUENCE [LARGE SCALE GENOMIC DNA]</scope>
    <source>
        <strain evidence="1 2">KACC 21265</strain>
    </source>
</reference>
<sequence>MDTKLVKVLLEVAPADWHSVSTETLWASPMGDHLYQLKNSPFFTKGFSYLDIVRAEFSDDAGFLVVKEVVGKSGHSTYAIWIANGIEGNADFSMHWQSLEKAGCTYEGAHGQLISVDVPASADVVEAFRLMQAGEDAGVWHFQEQNYEHAVLWSGQVQAEQAAHTEGQDQK</sequence>
<dbReference type="InterPro" id="IPR025361">
    <property type="entry name" value="DUF4265"/>
</dbReference>